<dbReference type="InterPro" id="IPR006175">
    <property type="entry name" value="YjgF/YER057c/UK114"/>
</dbReference>
<keyword evidence="2" id="KW-1185">Reference proteome</keyword>
<evidence type="ECO:0000313" key="2">
    <source>
        <dbReference type="Proteomes" id="UP001174909"/>
    </source>
</evidence>
<reference evidence="1" key="1">
    <citation type="submission" date="2023-03" db="EMBL/GenBank/DDBJ databases">
        <authorList>
            <person name="Steffen K."/>
            <person name="Cardenas P."/>
        </authorList>
    </citation>
    <scope>NUCLEOTIDE SEQUENCE</scope>
</reference>
<dbReference type="PANTHER" id="PTHR47328">
    <property type="match status" value="1"/>
</dbReference>
<comment type="caution">
    <text evidence="1">The sequence shown here is derived from an EMBL/GenBank/DDBJ whole genome shotgun (WGS) entry which is preliminary data.</text>
</comment>
<dbReference type="InterPro" id="IPR035959">
    <property type="entry name" value="RutC-like_sf"/>
</dbReference>
<sequence length="114" mass="12288">MNIERIKPGVWNTRAVVHGDLVFLSGMVADDKSLSMKGQTEQVLAKIDEVLAAAGTSKSRILTSTVYLADIDAKDEMNEAWMAWIDKDNLPARAAIGVALTPGTQVEIMVCAAK</sequence>
<dbReference type="SUPFAM" id="SSF55298">
    <property type="entry name" value="YjgF-like"/>
    <property type="match status" value="1"/>
</dbReference>
<dbReference type="Pfam" id="PF01042">
    <property type="entry name" value="Ribonuc_L-PSP"/>
    <property type="match status" value="1"/>
</dbReference>
<name>A0AA35VRF2_GEOBA</name>
<proteinExistence type="predicted"/>
<dbReference type="PANTHER" id="PTHR47328:SF1">
    <property type="entry name" value="RUTC FAMILY PROTEIN YOAB"/>
    <property type="match status" value="1"/>
</dbReference>
<gene>
    <name evidence="1" type="ORF">GBAR_LOCUS113</name>
</gene>
<dbReference type="Proteomes" id="UP001174909">
    <property type="component" value="Unassembled WGS sequence"/>
</dbReference>
<dbReference type="EMBL" id="CASHTH010000019">
    <property type="protein sequence ID" value="CAI7989075.1"/>
    <property type="molecule type" value="Genomic_DNA"/>
</dbReference>
<dbReference type="CDD" id="cd06150">
    <property type="entry name" value="YjgF_YER057c_UK114_like_2"/>
    <property type="match status" value="1"/>
</dbReference>
<protein>
    <submittedName>
        <fullName evidence="1">RutC family protein HD_0322</fullName>
    </submittedName>
</protein>
<organism evidence="1 2">
    <name type="scientific">Geodia barretti</name>
    <name type="common">Barrett's horny sponge</name>
    <dbReference type="NCBI Taxonomy" id="519541"/>
    <lineage>
        <taxon>Eukaryota</taxon>
        <taxon>Metazoa</taxon>
        <taxon>Porifera</taxon>
        <taxon>Demospongiae</taxon>
        <taxon>Heteroscleromorpha</taxon>
        <taxon>Tetractinellida</taxon>
        <taxon>Astrophorina</taxon>
        <taxon>Geodiidae</taxon>
        <taxon>Geodia</taxon>
    </lineage>
</organism>
<dbReference type="InterPro" id="IPR035709">
    <property type="entry name" value="YoaB-like"/>
</dbReference>
<dbReference type="AlphaFoldDB" id="A0AA35VRF2"/>
<accession>A0AA35VRF2</accession>
<evidence type="ECO:0000313" key="1">
    <source>
        <dbReference type="EMBL" id="CAI7989075.1"/>
    </source>
</evidence>
<dbReference type="Gene3D" id="3.30.1330.40">
    <property type="entry name" value="RutC-like"/>
    <property type="match status" value="1"/>
</dbReference>